<reference evidence="2" key="1">
    <citation type="submission" date="2023-06" db="EMBL/GenBank/DDBJ databases">
        <title>Genome-scale phylogeny and comparative genomics of the fungal order Sordariales.</title>
        <authorList>
            <consortium name="Lawrence Berkeley National Laboratory"/>
            <person name="Hensen N."/>
            <person name="Bonometti L."/>
            <person name="Westerberg I."/>
            <person name="Brannstrom I.O."/>
            <person name="Guillou S."/>
            <person name="Cros-Aarteil S."/>
            <person name="Calhoun S."/>
            <person name="Haridas S."/>
            <person name="Kuo A."/>
            <person name="Mondo S."/>
            <person name="Pangilinan J."/>
            <person name="Riley R."/>
            <person name="Labutti K."/>
            <person name="Andreopoulos B."/>
            <person name="Lipzen A."/>
            <person name="Chen C."/>
            <person name="Yanf M."/>
            <person name="Daum C."/>
            <person name="Ng V."/>
            <person name="Clum A."/>
            <person name="Steindorff A."/>
            <person name="Ohm R."/>
            <person name="Martin F."/>
            <person name="Silar P."/>
            <person name="Natvig D."/>
            <person name="Lalanne C."/>
            <person name="Gautier V."/>
            <person name="Ament-Velasquez S.L."/>
            <person name="Kruys A."/>
            <person name="Hutchinson M.I."/>
            <person name="Powell A.J."/>
            <person name="Barry K."/>
            <person name="Miller A.N."/>
            <person name="Grigoriev I.V."/>
            <person name="Debuchy R."/>
            <person name="Gladieux P."/>
            <person name="Thoren M.H."/>
            <person name="Johannesson H."/>
        </authorList>
    </citation>
    <scope>NUCLEOTIDE SEQUENCE</scope>
    <source>
        <strain evidence="2">SMH2532-1</strain>
    </source>
</reference>
<organism evidence="2 3">
    <name type="scientific">Cercophora newfieldiana</name>
    <dbReference type="NCBI Taxonomy" id="92897"/>
    <lineage>
        <taxon>Eukaryota</taxon>
        <taxon>Fungi</taxon>
        <taxon>Dikarya</taxon>
        <taxon>Ascomycota</taxon>
        <taxon>Pezizomycotina</taxon>
        <taxon>Sordariomycetes</taxon>
        <taxon>Sordariomycetidae</taxon>
        <taxon>Sordariales</taxon>
        <taxon>Lasiosphaeriaceae</taxon>
        <taxon>Cercophora</taxon>
    </lineage>
</organism>
<dbReference type="EMBL" id="JAULSV010000005">
    <property type="protein sequence ID" value="KAK0642868.1"/>
    <property type="molecule type" value="Genomic_DNA"/>
</dbReference>
<evidence type="ECO:0000313" key="2">
    <source>
        <dbReference type="EMBL" id="KAK0642868.1"/>
    </source>
</evidence>
<gene>
    <name evidence="2" type="ORF">B0T16DRAFT_173650</name>
</gene>
<keyword evidence="3" id="KW-1185">Reference proteome</keyword>
<evidence type="ECO:0008006" key="4">
    <source>
        <dbReference type="Google" id="ProtNLM"/>
    </source>
</evidence>
<proteinExistence type="predicted"/>
<accession>A0AA39XYX0</accession>
<evidence type="ECO:0000256" key="1">
    <source>
        <dbReference type="SAM" id="MobiDB-lite"/>
    </source>
</evidence>
<comment type="caution">
    <text evidence="2">The sequence shown here is derived from an EMBL/GenBank/DDBJ whole genome shotgun (WGS) entry which is preliminary data.</text>
</comment>
<dbReference type="Proteomes" id="UP001174936">
    <property type="component" value="Unassembled WGS sequence"/>
</dbReference>
<protein>
    <recommendedName>
        <fullName evidence="4">Fungal N-terminal domain-containing protein</fullName>
    </recommendedName>
</protein>
<feature type="region of interest" description="Disordered" evidence="1">
    <location>
        <begin position="343"/>
        <end position="374"/>
    </location>
</feature>
<sequence length="920" mass="102966">MDPFSIATGVFGLLGTAATVIKFLDTVKSTIEDVPRSIGWALAEVNDVHSAIARLHSLFEHIDSVPNASRRLVAVQDAAVAVSELISSFDHLIDLLKPFGATNLELLKAWDKMKWVLKQDDVAKAVMRIQTHKGSLTLMLNILQCESDVVAMESRAALEQGINTLIEGNIVIQKRLDRMERLFIACLDDPSRASLAARASGSRGEDTLSVRSAAVTVRVQHALPAPEPEVSTALASDPAHTGATDATIQEAGAFPAFRLEFEEALAESGVYRRVQRPFDTFSIMSGDGHSIARTVMTTYSLAENASVLSSYPILDRAELRHPEFYASNRDEYRQARRFLGIGAARDRRSSEPGGSTSRSSLSESKNQAPPNLGTEVMGKWAATVRRTWRPRQFRFEVLFEVPVFFVCPPTNRRGPVRDAPIVYLDGTEQSLIDSRTMDPYEGSTETRVAISYALSSERASWLTLLAAIHDMERHSRQWDRESRFFDESLSGISFAESEYTTSVAIQSKLASWDKIPPGVRKPYATTVMAHIVEISALLGVHWLEFDRVNDRYFAEGGGFTLKGESVPGLGIAFEFQRSGGTLPPENRLIPTDDFKSLCFGSVPTIFRRDLDTRRLQGPDRTGRVEYLELSSRNEFAKTLTHIGCNASTIEYLLRDGYRDYHVFPVAFELIGMLCPILHIRGTGFRRLPNPTNHRWDVKSLSFWPMLLSYEKCLMYHPPPNVMGPPETANISAVDQIRRILEGLRPETEASAHVDLGQQDPDVSQPWNGRVSRQSPIPFKLQRLLHGALVEIDTLMSNRPHAIVQTVLRIHLQEVFRGINERGAVTADDDGMTSGPRFQDIYDSSPETKCDTWMEVYFKSVLPKVMAEVTGRFPDEAGAVWHLLVFRMLCWLMLHDFDPNDVQISEMKRTLLGSRLPVYIL</sequence>
<evidence type="ECO:0000313" key="3">
    <source>
        <dbReference type="Proteomes" id="UP001174936"/>
    </source>
</evidence>
<feature type="region of interest" description="Disordered" evidence="1">
    <location>
        <begin position="749"/>
        <end position="768"/>
    </location>
</feature>
<name>A0AA39XYX0_9PEZI</name>
<dbReference type="AlphaFoldDB" id="A0AA39XYX0"/>
<feature type="compositionally biased region" description="Low complexity" evidence="1">
    <location>
        <begin position="351"/>
        <end position="364"/>
    </location>
</feature>